<sequence length="97" mass="11124">MRQARIYYDTVFCGVLVETNDGDFTFNYDSDFINDNALDLDLALEVAPYFRLAEKEASQIIGEITFVVSNWRVIGNKYGLSRREQELKASAFVKIVD</sequence>
<gene>
    <name evidence="1" type="ORF">KO493_05920</name>
</gene>
<reference evidence="1" key="1">
    <citation type="submission" date="2021-05" db="EMBL/GenBank/DDBJ databases">
        <title>Draft genomes of bacteria isolated from model marine particles.</title>
        <authorList>
            <person name="Datta M.S."/>
            <person name="Schwartzman J.A."/>
            <person name="Enke T.N."/>
            <person name="Saavedra J."/>
            <person name="Cermak N."/>
            <person name="Cordero O.X."/>
        </authorList>
    </citation>
    <scope>NUCLEOTIDE SEQUENCE</scope>
    <source>
        <strain evidence="1">I2M19</strain>
    </source>
</reference>
<comment type="caution">
    <text evidence="1">The sequence shown here is derived from an EMBL/GenBank/DDBJ whole genome shotgun (WGS) entry which is preliminary data.</text>
</comment>
<organism evidence="1 2">
    <name type="scientific">Pseudotamlana agarivorans</name>
    <dbReference type="NCBI Taxonomy" id="481183"/>
    <lineage>
        <taxon>Bacteria</taxon>
        <taxon>Pseudomonadati</taxon>
        <taxon>Bacteroidota</taxon>
        <taxon>Flavobacteriia</taxon>
        <taxon>Flavobacteriales</taxon>
        <taxon>Flavobacteriaceae</taxon>
        <taxon>Pseudotamlana</taxon>
    </lineage>
</organism>
<accession>A0ACC5U7F6</accession>
<dbReference type="Proteomes" id="UP001647509">
    <property type="component" value="Unassembled WGS sequence"/>
</dbReference>
<proteinExistence type="predicted"/>
<evidence type="ECO:0000313" key="1">
    <source>
        <dbReference type="EMBL" id="MBU2950225.1"/>
    </source>
</evidence>
<evidence type="ECO:0000313" key="2">
    <source>
        <dbReference type="Proteomes" id="UP001647509"/>
    </source>
</evidence>
<dbReference type="EMBL" id="JAHKPD010000011">
    <property type="protein sequence ID" value="MBU2950225.1"/>
    <property type="molecule type" value="Genomic_DNA"/>
</dbReference>
<keyword evidence="2" id="KW-1185">Reference proteome</keyword>
<name>A0ACC5U7F6_9FLAO</name>
<protein>
    <submittedName>
        <fullName evidence="1">Uncharacterized protein</fullName>
    </submittedName>
</protein>